<dbReference type="NCBIfam" id="TIGR01178">
    <property type="entry name" value="ade"/>
    <property type="match status" value="1"/>
</dbReference>
<evidence type="ECO:0000259" key="9">
    <source>
        <dbReference type="Pfam" id="PF01979"/>
    </source>
</evidence>
<dbReference type="EMBL" id="CP022572">
    <property type="protein sequence ID" value="AZU62105.1"/>
    <property type="molecule type" value="Genomic_DNA"/>
</dbReference>
<dbReference type="AlphaFoldDB" id="A0A3Q9QWU4"/>
<keyword evidence="12" id="KW-1185">Reference proteome</keyword>
<feature type="domain" description="Amidohydrolase-related" evidence="9">
    <location>
        <begin position="66"/>
        <end position="349"/>
    </location>
</feature>
<dbReference type="Gene3D" id="2.30.40.10">
    <property type="entry name" value="Urease, subunit C, domain 1"/>
    <property type="match status" value="1"/>
</dbReference>
<dbReference type="Proteomes" id="UP000282892">
    <property type="component" value="Chromosome"/>
</dbReference>
<comment type="catalytic activity">
    <reaction evidence="6 8">
        <text>adenine + H2O + H(+) = hypoxanthine + NH4(+)</text>
        <dbReference type="Rhea" id="RHEA:23688"/>
        <dbReference type="ChEBI" id="CHEBI:15377"/>
        <dbReference type="ChEBI" id="CHEBI:15378"/>
        <dbReference type="ChEBI" id="CHEBI:16708"/>
        <dbReference type="ChEBI" id="CHEBI:17368"/>
        <dbReference type="ChEBI" id="CHEBI:28938"/>
        <dbReference type="EC" id="3.5.4.2"/>
    </reaction>
</comment>
<dbReference type="SUPFAM" id="SSF51338">
    <property type="entry name" value="Composite domain of metallo-dependent hydrolases"/>
    <property type="match status" value="1"/>
</dbReference>
<dbReference type="Pfam" id="PF01979">
    <property type="entry name" value="Amidohydro_1"/>
    <property type="match status" value="1"/>
</dbReference>
<dbReference type="EC" id="3.5.4.2" evidence="3 8"/>
<feature type="domain" description="Adenine deaminase C-terminal" evidence="10">
    <location>
        <begin position="405"/>
        <end position="572"/>
    </location>
</feature>
<dbReference type="InterPro" id="IPR006679">
    <property type="entry name" value="Adenine_deam"/>
</dbReference>
<dbReference type="FunFam" id="3.20.20.140:FF:000016">
    <property type="entry name" value="Adenine deaminase"/>
    <property type="match status" value="1"/>
</dbReference>
<dbReference type="GO" id="GO:0006146">
    <property type="term" value="P:adenine catabolic process"/>
    <property type="evidence" value="ECO:0007669"/>
    <property type="project" value="InterPro"/>
</dbReference>
<comment type="cofactor">
    <cofactor evidence="1 8">
        <name>Mn(2+)</name>
        <dbReference type="ChEBI" id="CHEBI:29035"/>
    </cofactor>
</comment>
<dbReference type="InterPro" id="IPR006680">
    <property type="entry name" value="Amidohydro-rel"/>
</dbReference>
<dbReference type="GO" id="GO:0000034">
    <property type="term" value="F:adenine deaminase activity"/>
    <property type="evidence" value="ECO:0007669"/>
    <property type="project" value="UniProtKB-UniRule"/>
</dbReference>
<evidence type="ECO:0000256" key="1">
    <source>
        <dbReference type="ARBA" id="ARBA00001936"/>
    </source>
</evidence>
<dbReference type="InterPro" id="IPR032466">
    <property type="entry name" value="Metal_Hydrolase"/>
</dbReference>
<dbReference type="PANTHER" id="PTHR11113">
    <property type="entry name" value="N-ACETYLGLUCOSAMINE-6-PHOSPHATE DEACETYLASE"/>
    <property type="match status" value="1"/>
</dbReference>
<evidence type="ECO:0000313" key="11">
    <source>
        <dbReference type="EMBL" id="AZU62105.1"/>
    </source>
</evidence>
<dbReference type="Pfam" id="PF13382">
    <property type="entry name" value="Adenine_deam_C"/>
    <property type="match status" value="1"/>
</dbReference>
<evidence type="ECO:0000256" key="3">
    <source>
        <dbReference type="ARBA" id="ARBA00012782"/>
    </source>
</evidence>
<dbReference type="InterPro" id="IPR026912">
    <property type="entry name" value="Adenine_deam_C"/>
</dbReference>
<dbReference type="Gene3D" id="3.20.20.140">
    <property type="entry name" value="Metal-dependent hydrolases"/>
    <property type="match status" value="1"/>
</dbReference>
<evidence type="ECO:0000259" key="10">
    <source>
        <dbReference type="Pfam" id="PF13382"/>
    </source>
</evidence>
<organism evidence="11 12">
    <name type="scientific">Neobacillus mesonae</name>
    <dbReference type="NCBI Taxonomy" id="1193713"/>
    <lineage>
        <taxon>Bacteria</taxon>
        <taxon>Bacillati</taxon>
        <taxon>Bacillota</taxon>
        <taxon>Bacilli</taxon>
        <taxon>Bacillales</taxon>
        <taxon>Bacillaceae</taxon>
        <taxon>Neobacillus</taxon>
    </lineage>
</organism>
<keyword evidence="4 8" id="KW-0378">Hydrolase</keyword>
<dbReference type="KEGG" id="nmk:CHR53_12895"/>
<evidence type="ECO:0000313" key="12">
    <source>
        <dbReference type="Proteomes" id="UP000282892"/>
    </source>
</evidence>
<reference evidence="11 12" key="1">
    <citation type="submission" date="2017-07" db="EMBL/GenBank/DDBJ databases">
        <title>The complete genome sequence of Bacillus mesonae strain H20-5, an efficient strain improving plant abiotic stress resistance.</title>
        <authorList>
            <person name="Kim S.Y."/>
            <person name="Song H."/>
            <person name="Sang M.K."/>
            <person name="Weon H.-Y."/>
            <person name="Song J."/>
        </authorList>
    </citation>
    <scope>NUCLEOTIDE SEQUENCE [LARGE SCALE GENOMIC DNA]</scope>
    <source>
        <strain evidence="11 12">H20-5</strain>
    </source>
</reference>
<comment type="similarity">
    <text evidence="2 8">Belongs to the metallo-dependent hydrolases superfamily. Adenine deaminase family.</text>
</comment>
<dbReference type="STRING" id="1193713.GCA_001636315_05017"/>
<dbReference type="RefSeq" id="WP_066398507.1">
    <property type="nucleotide sequence ID" value="NZ_CP022572.1"/>
</dbReference>
<dbReference type="HAMAP" id="MF_01518">
    <property type="entry name" value="Adenine_deamin"/>
    <property type="match status" value="1"/>
</dbReference>
<evidence type="ECO:0000256" key="5">
    <source>
        <dbReference type="ARBA" id="ARBA00023211"/>
    </source>
</evidence>
<evidence type="ECO:0000256" key="8">
    <source>
        <dbReference type="HAMAP-Rule" id="MF_01518"/>
    </source>
</evidence>
<evidence type="ECO:0000256" key="4">
    <source>
        <dbReference type="ARBA" id="ARBA00022801"/>
    </source>
</evidence>
<evidence type="ECO:0000256" key="2">
    <source>
        <dbReference type="ARBA" id="ARBA00006773"/>
    </source>
</evidence>
<accession>A0A3Q9QWU4</accession>
<proteinExistence type="inferred from homology"/>
<dbReference type="SUPFAM" id="SSF51556">
    <property type="entry name" value="Metallo-dependent hydrolases"/>
    <property type="match status" value="1"/>
</dbReference>
<keyword evidence="5 8" id="KW-0464">Manganese</keyword>
<evidence type="ECO:0000256" key="7">
    <source>
        <dbReference type="ARBA" id="ARBA00069718"/>
    </source>
</evidence>
<protein>
    <recommendedName>
        <fullName evidence="7 8">Adenine deaminase</fullName>
        <shortName evidence="8">Adenase</shortName>
        <shortName evidence="8">Adenine aminase</shortName>
        <ecNumber evidence="3 8">3.5.4.2</ecNumber>
    </recommendedName>
</protein>
<dbReference type="OrthoDB" id="9775607at2"/>
<dbReference type="PANTHER" id="PTHR11113:SF2">
    <property type="entry name" value="ADENINE DEAMINASE"/>
    <property type="match status" value="1"/>
</dbReference>
<evidence type="ECO:0000256" key="6">
    <source>
        <dbReference type="ARBA" id="ARBA00047720"/>
    </source>
</evidence>
<dbReference type="CDD" id="cd01295">
    <property type="entry name" value="AdeC"/>
    <property type="match status" value="1"/>
</dbReference>
<name>A0A3Q9QWU4_9BACI</name>
<gene>
    <name evidence="8 11" type="primary">ade</name>
    <name evidence="11" type="ORF">CHR53_12895</name>
</gene>
<sequence>MNREKFKRKISAAGMHSPAELVIKNAKIIDVFNQEIMEADIAVEGGVIVGIGEYEGKNVIDAGGKYLAPGFIDGHVHIESAMVTPPEFAKVVLPHGVTTIIADPHEIANVSGLDGIKFMLDSSENLPLHVYFMLPSCVPATPFENAGAALSAKDLAPFYSHGRVLGLGEVMDYPSVFQGAEPLLEKLEMTENAGKKIDGHAAGIDSTGINVYMTAGIRTDHECVTAAEARERLERGMYVMLREGSAAKDLGNLLDAVTEKNARRCLFVTDDKHLDDIMAEGSIDHNVRLTISKGFDPILAIQMATLNAAECFGLKNKGAIAPGYDADFILLNHLEKLEIDQVFARGVLVAEKGKYLFGGDLGVQIPPPAKLLETVKFHPPSLDDLAIALDDRPMANVIQIIPNSIVTKHIVESVSKKDGKFVPSTETDLLKLLVIERHKMTGNIGRGIVKGFGLLSGAIASTVAHDSHNLVAVGTNDADLLTAIDVLGEMGGGMAVIQDGAILASLPLKISGLIANMGYEEINAKLDSLNQALAEIGFNGNFNPFLTMSFLALPVIPEIKVTDIGLFDVKNFRHIDVSVK</sequence>
<dbReference type="InterPro" id="IPR011059">
    <property type="entry name" value="Metal-dep_hydrolase_composite"/>
</dbReference>